<protein>
    <submittedName>
        <fullName evidence="10">Transcription factor, DNA binding domain cpaE</fullName>
    </submittedName>
</protein>
<reference evidence="10" key="1">
    <citation type="submission" date="2017-01" db="EMBL/GenBank/DDBJ databases">
        <title>Biosynthetic gene cluster of curvupallides.</title>
        <authorList>
            <person name="Tsunematsu Y."/>
            <person name="Watanabe K."/>
            <person name="Yokoyama M."/>
            <person name="Yamamoto T."/>
            <person name="Kishimoto S."/>
            <person name="Hirayama Y."/>
        </authorList>
    </citation>
    <scope>NUCLEOTIDE SEQUENCE</scope>
    <source>
        <strain evidence="10">DSM 62482</strain>
    </source>
</reference>
<dbReference type="Gene3D" id="4.10.240.10">
    <property type="entry name" value="Zn(2)-C6 fungal-type DNA-binding domain"/>
    <property type="match status" value="1"/>
</dbReference>
<evidence type="ECO:0000256" key="3">
    <source>
        <dbReference type="ARBA" id="ARBA00023015"/>
    </source>
</evidence>
<keyword evidence="3" id="KW-0805">Transcription regulation</keyword>
<feature type="domain" description="Zn(2)-C6 fungal-type" evidence="8">
    <location>
        <begin position="43"/>
        <end position="73"/>
    </location>
</feature>
<keyword evidence="2" id="KW-0862">Zinc</keyword>
<dbReference type="Pfam" id="PF00172">
    <property type="entry name" value="Zn_clus"/>
    <property type="match status" value="1"/>
</dbReference>
<dbReference type="SMART" id="SM00066">
    <property type="entry name" value="GAL4"/>
    <property type="match status" value="1"/>
</dbReference>
<name>A0A218PFZ8_9PLEO</name>
<keyword evidence="6" id="KW-0863">Zinc-finger</keyword>
<evidence type="ECO:0000256" key="5">
    <source>
        <dbReference type="ARBA" id="ARBA00023242"/>
    </source>
</evidence>
<evidence type="ECO:0000259" key="9">
    <source>
        <dbReference type="PROSITE" id="PS50157"/>
    </source>
</evidence>
<dbReference type="PANTHER" id="PTHR47660:SF2">
    <property type="entry name" value="TRANSCRIPTION FACTOR WITH C2H2 AND ZN(2)-CYS(6) DNA BINDING DOMAIN (EUROFUNG)"/>
    <property type="match status" value="1"/>
</dbReference>
<evidence type="ECO:0000256" key="1">
    <source>
        <dbReference type="ARBA" id="ARBA00022723"/>
    </source>
</evidence>
<dbReference type="PROSITE" id="PS50048">
    <property type="entry name" value="ZN2_CY6_FUNGAL_2"/>
    <property type="match status" value="1"/>
</dbReference>
<feature type="compositionally biased region" description="Low complexity" evidence="7">
    <location>
        <begin position="149"/>
        <end position="173"/>
    </location>
</feature>
<evidence type="ECO:0000256" key="7">
    <source>
        <dbReference type="SAM" id="MobiDB-lite"/>
    </source>
</evidence>
<organism evidence="10">
    <name type="scientific">Curvularia pallescens</name>
    <dbReference type="NCBI Taxonomy" id="318706"/>
    <lineage>
        <taxon>Eukaryota</taxon>
        <taxon>Fungi</taxon>
        <taxon>Dikarya</taxon>
        <taxon>Ascomycota</taxon>
        <taxon>Pezizomycotina</taxon>
        <taxon>Dothideomycetes</taxon>
        <taxon>Pleosporomycetidae</taxon>
        <taxon>Pleosporales</taxon>
        <taxon>Pleosporineae</taxon>
        <taxon>Pleosporaceae</taxon>
        <taxon>Curvularia</taxon>
    </lineage>
</organism>
<sequence>MAEQVPVLWCGQCNKPFTKQSALKRHGYYCRSNTRASVSRRRSCAACAQAKTGCNNAQPACSRCAQKGIACHYPSKSAAKRRDAVETRRAVSTDLDNLHHNQANTTMAAVPEQPHSLGHMTPVSESSMLFNDVEWNFDDITALGNFMHPTPQSTLPSTTASSSPAATDPTTVSPAAVLPDLTDLESQSQSHYTRPSQQNSPSPQLFDFSISPAPSPNVRSLMQRPKMHPGADRAASLIFLTLKSYPLMLRQNNLPPFIHPSYVSFTDEGTTAEPLENCMTLMHMMAGGVKGSRKLFWRNVRQECERICDQSQTLNKWELLGAMQALSIYVLIRLDEGETEHNNFDHLLEKAVILIAMQLSHDDFDCRTHHVSCSSKSETNWEDWVYKESRRRLAVIYRILNKLIFFSPAAMCDMPSEFVIAPLPAKRQLWEAKNAEEWKLQSQKEIREQVSYALAVDGKIVRLNQRRLSCRDAWLPYTPSNEETASRDQEVGNSSSATWWAEWCSGMDSMGGLIMLAASMA</sequence>
<dbReference type="AlphaFoldDB" id="A0A218PFZ8"/>
<dbReference type="SUPFAM" id="SSF57701">
    <property type="entry name" value="Zn2/Cys6 DNA-binding domain"/>
    <property type="match status" value="1"/>
</dbReference>
<dbReference type="InterPro" id="IPR036864">
    <property type="entry name" value="Zn2-C6_fun-type_DNA-bd_sf"/>
</dbReference>
<keyword evidence="4" id="KW-0804">Transcription</keyword>
<evidence type="ECO:0000259" key="8">
    <source>
        <dbReference type="PROSITE" id="PS50048"/>
    </source>
</evidence>
<dbReference type="PROSITE" id="PS50157">
    <property type="entry name" value="ZINC_FINGER_C2H2_2"/>
    <property type="match status" value="1"/>
</dbReference>
<evidence type="ECO:0000256" key="6">
    <source>
        <dbReference type="PROSITE-ProRule" id="PRU00042"/>
    </source>
</evidence>
<keyword evidence="5" id="KW-0539">Nucleus</keyword>
<keyword evidence="1" id="KW-0479">Metal-binding</keyword>
<dbReference type="PROSITE" id="PS00463">
    <property type="entry name" value="ZN2_CY6_FUNGAL_1"/>
    <property type="match status" value="1"/>
</dbReference>
<feature type="compositionally biased region" description="Polar residues" evidence="7">
    <location>
        <begin position="185"/>
        <end position="203"/>
    </location>
</feature>
<dbReference type="GO" id="GO:0000981">
    <property type="term" value="F:DNA-binding transcription factor activity, RNA polymerase II-specific"/>
    <property type="evidence" value="ECO:0007669"/>
    <property type="project" value="InterPro"/>
</dbReference>
<feature type="region of interest" description="Disordered" evidence="7">
    <location>
        <begin position="185"/>
        <end position="210"/>
    </location>
</feature>
<evidence type="ECO:0000256" key="4">
    <source>
        <dbReference type="ARBA" id="ARBA00023163"/>
    </source>
</evidence>
<dbReference type="EMBL" id="LC208781">
    <property type="protein sequence ID" value="BAZ95827.1"/>
    <property type="molecule type" value="Genomic_DNA"/>
</dbReference>
<dbReference type="PANTHER" id="PTHR47660">
    <property type="entry name" value="TRANSCRIPTION FACTOR WITH C2H2 AND ZN(2)-CYS(6) DNA BINDING DOMAIN (EUROFUNG)-RELATED-RELATED"/>
    <property type="match status" value="1"/>
</dbReference>
<dbReference type="CDD" id="cd00067">
    <property type="entry name" value="GAL4"/>
    <property type="match status" value="1"/>
</dbReference>
<evidence type="ECO:0000256" key="2">
    <source>
        <dbReference type="ARBA" id="ARBA00022833"/>
    </source>
</evidence>
<dbReference type="InterPro" id="IPR001138">
    <property type="entry name" value="Zn2Cys6_DnaBD"/>
</dbReference>
<feature type="region of interest" description="Disordered" evidence="7">
    <location>
        <begin position="148"/>
        <end position="173"/>
    </location>
</feature>
<feature type="domain" description="C2H2-type" evidence="9">
    <location>
        <begin position="8"/>
        <end position="36"/>
    </location>
</feature>
<accession>A0A218PFZ8</accession>
<dbReference type="PRINTS" id="PR00755">
    <property type="entry name" value="AFLATOXINBRP"/>
</dbReference>
<dbReference type="InterPro" id="IPR013087">
    <property type="entry name" value="Znf_C2H2_type"/>
</dbReference>
<proteinExistence type="predicted"/>
<evidence type="ECO:0000313" key="10">
    <source>
        <dbReference type="EMBL" id="BAZ95827.1"/>
    </source>
</evidence>
<dbReference type="GO" id="GO:0008270">
    <property type="term" value="F:zinc ion binding"/>
    <property type="evidence" value="ECO:0007669"/>
    <property type="project" value="UniProtKB-KW"/>
</dbReference>